<name>A0A177E1J1_ALTAL</name>
<dbReference type="GeneID" id="29121040"/>
<dbReference type="VEuPathDB" id="FungiDB:CC77DRAFT_953946"/>
<evidence type="ECO:0000256" key="3">
    <source>
        <dbReference type="ARBA" id="ARBA00022833"/>
    </source>
</evidence>
<dbReference type="RefSeq" id="XP_018390523.1">
    <property type="nucleotide sequence ID" value="XM_018535446.1"/>
</dbReference>
<keyword evidence="7" id="KW-1185">Reference proteome</keyword>
<sequence length="936" mass="106135">MTESFEWNRPDLNWAHFHSLANLLSLRNGGQAEPAAFFEAILEQDREIRDDGDEDSHSVNTDVVNQISDSGHSKLKRRFLDGLAGLAANEEGGKAVACSAMKEAEDDVVIWLARNGGFSGEDKRVFDSIAELLSSMSCGKVQEFEYLLWKEMVSYHGRRIKQHYIPNLRSSFKAYDAVPARNIANAAAYNPDPQSGISVLRNLLFDNPFGSADVFEKHANLIVASYNLRRTRSVEEVLNNSTYATRESKRLWQRICLLSRLRAAYQNFLDIAQTLPSFAQVKFVLVPLLVAPPNPPQPPLTLKQTFRILDLNLDDTTREAVLTKVCKATETGKKFANLQKQKPYVHAEVQMMVFLAANEPINSKFLPYLGCSKLSCFMCNQFLQAYDLCSTRGCHGRLFKPWTVPSADRLLPGHADRIARALTSVQEHVKNKLRESVKSHVRLERTSVVGGSSIAREQPEDNSSRRSQIDELEKKATHARVAASFRRQSEDTVTPFIPRGFDRDRLALECDICDRMTRRSCSICNKGSFCSEGCERKRSGSHLFTCSKRSITSADYLWMSLADDRMPDEGDVLEDFGFNNTSSYQDRTYLLGLYRGLYLSGSFSAEDLHKWRTGGILAEKIEEFYYGIPEQSRGGYFPWYLQNRHVLSRPGTEGEGSQHLIATFYDKVKSYLDVNDRNKTAKELKPEAKRDAYNLLATVSHQFMPNPIEKNWYSFGFVTCRGKDEENILAEIYRCLLLKSGGGFFSDVYQSLRAHNQPVNFTQFWKAYEAGTLIQLMDASSLKDSRSRLPFLEVFLSVPRACGRPSVWGLKWMLEINDPTNFEPIPSVSVDYGFINCHTFEETCTLVEIYRRVLLNTSPLDLHQACITGTLWQFASGRIRMEERWRPLMKDDHLQVESTASEVSVDTESRAGCETDGDPVEFSPLLSRLLRSIGIS</sequence>
<keyword evidence="1" id="KW-0479">Metal-binding</keyword>
<dbReference type="PROSITE" id="PS01360">
    <property type="entry name" value="ZF_MYND_1"/>
    <property type="match status" value="1"/>
</dbReference>
<keyword evidence="2" id="KW-0863">Zinc-finger</keyword>
<dbReference type="InterPro" id="IPR002893">
    <property type="entry name" value="Znf_MYND"/>
</dbReference>
<dbReference type="Proteomes" id="UP000077248">
    <property type="component" value="Unassembled WGS sequence"/>
</dbReference>
<protein>
    <recommendedName>
        <fullName evidence="5">MYND-type domain-containing protein</fullName>
    </recommendedName>
</protein>
<dbReference type="OMA" id="YTTRGCH"/>
<dbReference type="SUPFAM" id="SSF144232">
    <property type="entry name" value="HIT/MYND zinc finger-like"/>
    <property type="match status" value="1"/>
</dbReference>
<dbReference type="Pfam" id="PF14441">
    <property type="entry name" value="OTT_1508_deam"/>
    <property type="match status" value="1"/>
</dbReference>
<feature type="domain" description="MYND-type" evidence="5">
    <location>
        <begin position="510"/>
        <end position="546"/>
    </location>
</feature>
<reference evidence="6 7" key="1">
    <citation type="submission" date="2016-05" db="EMBL/GenBank/DDBJ databases">
        <title>Comparative analysis of secretome profiles of manganese(II)-oxidizing ascomycete fungi.</title>
        <authorList>
            <consortium name="DOE Joint Genome Institute"/>
            <person name="Zeiner C.A."/>
            <person name="Purvine S.O."/>
            <person name="Zink E.M."/>
            <person name="Wu S."/>
            <person name="Pasa-Tolic L."/>
            <person name="Chaput D.L."/>
            <person name="Haridas S."/>
            <person name="Grigoriev I.V."/>
            <person name="Santelli C.M."/>
            <person name="Hansel C.M."/>
        </authorList>
    </citation>
    <scope>NUCLEOTIDE SEQUENCE [LARGE SCALE GENOMIC DNA]</scope>
    <source>
        <strain evidence="6 7">SRC1lrK2f</strain>
    </source>
</reference>
<evidence type="ECO:0000313" key="7">
    <source>
        <dbReference type="Proteomes" id="UP000077248"/>
    </source>
</evidence>
<evidence type="ECO:0000256" key="4">
    <source>
        <dbReference type="SAM" id="MobiDB-lite"/>
    </source>
</evidence>
<dbReference type="EMBL" id="KV441470">
    <property type="protein sequence ID" value="OAG25102.1"/>
    <property type="molecule type" value="Genomic_DNA"/>
</dbReference>
<organism evidence="6 7">
    <name type="scientific">Alternaria alternata</name>
    <name type="common">Alternaria rot fungus</name>
    <name type="synonym">Torula alternata</name>
    <dbReference type="NCBI Taxonomy" id="5599"/>
    <lineage>
        <taxon>Eukaryota</taxon>
        <taxon>Fungi</taxon>
        <taxon>Dikarya</taxon>
        <taxon>Ascomycota</taxon>
        <taxon>Pezizomycotina</taxon>
        <taxon>Dothideomycetes</taxon>
        <taxon>Pleosporomycetidae</taxon>
        <taxon>Pleosporales</taxon>
        <taxon>Pleosporineae</taxon>
        <taxon>Pleosporaceae</taxon>
        <taxon>Alternaria</taxon>
        <taxon>Alternaria sect. Alternaria</taxon>
        <taxon>Alternaria alternata complex</taxon>
    </lineage>
</organism>
<evidence type="ECO:0000313" key="6">
    <source>
        <dbReference type="EMBL" id="OAG25102.1"/>
    </source>
</evidence>
<dbReference type="AlphaFoldDB" id="A0A177E1J1"/>
<feature type="compositionally biased region" description="Basic and acidic residues" evidence="4">
    <location>
        <begin position="457"/>
        <end position="473"/>
    </location>
</feature>
<dbReference type="KEGG" id="aalt:CC77DRAFT_953946"/>
<gene>
    <name evidence="6" type="ORF">CC77DRAFT_953946</name>
</gene>
<evidence type="ECO:0000256" key="2">
    <source>
        <dbReference type="ARBA" id="ARBA00022771"/>
    </source>
</evidence>
<proteinExistence type="predicted"/>
<evidence type="ECO:0000256" key="1">
    <source>
        <dbReference type="ARBA" id="ARBA00022723"/>
    </source>
</evidence>
<evidence type="ECO:0000259" key="5">
    <source>
        <dbReference type="PROSITE" id="PS01360"/>
    </source>
</evidence>
<dbReference type="STRING" id="5599.A0A177E1J1"/>
<accession>A0A177E1J1</accession>
<keyword evidence="3" id="KW-0862">Zinc</keyword>
<dbReference type="GO" id="GO:0008270">
    <property type="term" value="F:zinc ion binding"/>
    <property type="evidence" value="ECO:0007669"/>
    <property type="project" value="UniProtKB-KW"/>
</dbReference>
<dbReference type="InterPro" id="IPR027796">
    <property type="entry name" value="OTT_1508_deam-like"/>
</dbReference>
<feature type="region of interest" description="Disordered" evidence="4">
    <location>
        <begin position="449"/>
        <end position="473"/>
    </location>
</feature>